<comment type="caution">
    <text evidence="1">The sequence shown here is derived from an EMBL/GenBank/DDBJ whole genome shotgun (WGS) entry which is preliminary data.</text>
</comment>
<evidence type="ECO:0000313" key="1">
    <source>
        <dbReference type="EMBL" id="TFY73017.1"/>
    </source>
</evidence>
<feature type="non-terminal residue" evidence="1">
    <location>
        <position position="98"/>
    </location>
</feature>
<keyword evidence="2" id="KW-1185">Reference proteome</keyword>
<gene>
    <name evidence="1" type="ORF">EWM64_g10995</name>
</gene>
<name>A0A4Y9ZG66_9AGAM</name>
<protein>
    <submittedName>
        <fullName evidence="1">Uncharacterized protein</fullName>
    </submittedName>
</protein>
<dbReference type="EMBL" id="SFCI01003468">
    <property type="protein sequence ID" value="TFY73017.1"/>
    <property type="molecule type" value="Genomic_DNA"/>
</dbReference>
<reference evidence="1 2" key="1">
    <citation type="submission" date="2019-02" db="EMBL/GenBank/DDBJ databases">
        <title>Genome sequencing of the rare red list fungi Hericium alpestre (H. flagellum).</title>
        <authorList>
            <person name="Buettner E."/>
            <person name="Kellner H."/>
        </authorList>
    </citation>
    <scope>NUCLEOTIDE SEQUENCE [LARGE SCALE GENOMIC DNA]</scope>
    <source>
        <strain evidence="1 2">DSM 108284</strain>
    </source>
</reference>
<evidence type="ECO:0000313" key="2">
    <source>
        <dbReference type="Proteomes" id="UP000298061"/>
    </source>
</evidence>
<organism evidence="1 2">
    <name type="scientific">Hericium alpestre</name>
    <dbReference type="NCBI Taxonomy" id="135208"/>
    <lineage>
        <taxon>Eukaryota</taxon>
        <taxon>Fungi</taxon>
        <taxon>Dikarya</taxon>
        <taxon>Basidiomycota</taxon>
        <taxon>Agaricomycotina</taxon>
        <taxon>Agaricomycetes</taxon>
        <taxon>Russulales</taxon>
        <taxon>Hericiaceae</taxon>
        <taxon>Hericium</taxon>
    </lineage>
</organism>
<dbReference type="AlphaFoldDB" id="A0A4Y9ZG66"/>
<proteinExistence type="predicted"/>
<sequence length="98" mass="10962">MMASIPIVQNVHGHKALFDTLVPLLELESFNEADLRRLLDFLQMLHVPSKVLTRLVEHYAATRKPGHDLEIATVNKVIALYTREGSLKAAAQRMDATA</sequence>
<dbReference type="Proteomes" id="UP000298061">
    <property type="component" value="Unassembled WGS sequence"/>
</dbReference>
<accession>A0A4Y9ZG66</accession>